<name>A0A9X3D8Z4_9ACTN</name>
<evidence type="ECO:0000259" key="1">
    <source>
        <dbReference type="Pfam" id="PF16170"/>
    </source>
</evidence>
<proteinExistence type="predicted"/>
<reference evidence="2" key="1">
    <citation type="submission" date="2022-10" db="EMBL/GenBank/DDBJ databases">
        <title>WGS of marine actinomycetes from Thailand.</title>
        <authorList>
            <person name="Thawai C."/>
        </authorList>
    </citation>
    <scope>NUCLEOTIDE SEQUENCE</scope>
    <source>
        <strain evidence="2">SW21</strain>
    </source>
</reference>
<dbReference type="Pfam" id="PF16170">
    <property type="entry name" value="DUF4873"/>
    <property type="match status" value="1"/>
</dbReference>
<dbReference type="RefSeq" id="WP_266063638.1">
    <property type="nucleotide sequence ID" value="NZ_JAPKFM010000035.1"/>
</dbReference>
<evidence type="ECO:0000313" key="3">
    <source>
        <dbReference type="Proteomes" id="UP001143347"/>
    </source>
</evidence>
<feature type="domain" description="DUF4873" evidence="1">
    <location>
        <begin position="133"/>
        <end position="221"/>
    </location>
</feature>
<accession>A0A9X3D8Z4</accession>
<organism evidence="2 3">
    <name type="scientific">Gordonia aquimaris</name>
    <dbReference type="NCBI Taxonomy" id="2984863"/>
    <lineage>
        <taxon>Bacteria</taxon>
        <taxon>Bacillati</taxon>
        <taxon>Actinomycetota</taxon>
        <taxon>Actinomycetes</taxon>
        <taxon>Mycobacteriales</taxon>
        <taxon>Gordoniaceae</taxon>
        <taxon>Gordonia</taxon>
    </lineage>
</organism>
<keyword evidence="3" id="KW-1185">Reference proteome</keyword>
<gene>
    <name evidence="2" type="ORF">OSB52_22760</name>
</gene>
<dbReference type="AlphaFoldDB" id="A0A9X3D8Z4"/>
<evidence type="ECO:0000313" key="2">
    <source>
        <dbReference type="EMBL" id="MCX2966902.1"/>
    </source>
</evidence>
<dbReference type="EMBL" id="JAPKFM010000035">
    <property type="protein sequence ID" value="MCX2966902.1"/>
    <property type="molecule type" value="Genomic_DNA"/>
</dbReference>
<dbReference type="InterPro" id="IPR032371">
    <property type="entry name" value="DUF4873"/>
</dbReference>
<sequence length="227" mass="24612">MSSHPTVAVTGTGLSAQRLRARIRRSSVRIDIVSDSLRAGVAVHERSAPAGSYLDLVSADRDGEVFLDDPRTVDYVAAMLEHLAVVGAHSLTVRKPIENEWAAIGTPRRRRSRLRRFRPDDYDWVGVESIEDDVVDGMAALSVDGDELSARVRVTGHLDPLDGRYHWAGVVFGDEVRRWKNNRVTTVAVAMDGGEPVGARLAEVTPAGTVRIVGVGAPPYALDALVV</sequence>
<comment type="caution">
    <text evidence="2">The sequence shown here is derived from an EMBL/GenBank/DDBJ whole genome shotgun (WGS) entry which is preliminary data.</text>
</comment>
<dbReference type="Proteomes" id="UP001143347">
    <property type="component" value="Unassembled WGS sequence"/>
</dbReference>
<protein>
    <submittedName>
        <fullName evidence="2">DUF4873 domain-containing protein</fullName>
    </submittedName>
</protein>